<dbReference type="RefSeq" id="YP_009056042.1">
    <property type="nucleotide sequence ID" value="NC_024788.1"/>
</dbReference>
<accession>A0A075LZ08</accession>
<organism evidence="1 2">
    <name type="scientific">Bacillus phage Riley</name>
    <dbReference type="NCBI Taxonomy" id="1486662"/>
    <lineage>
        <taxon>Viruses</taxon>
        <taxon>Duplodnaviria</taxon>
        <taxon>Heunggongvirae</taxon>
        <taxon>Uroviricota</taxon>
        <taxon>Caudoviricetes</taxon>
        <taxon>Herelleviridae</taxon>
        <taxon>Bastillevirinae</taxon>
        <taxon>Bequatrovirus</taxon>
        <taxon>Bequatrovirus riley</taxon>
    </lineage>
</organism>
<reference evidence="2" key="1">
    <citation type="submission" date="2014-09" db="EMBL/GenBank/DDBJ databases">
        <title>Genomic characterization and comparison of seven Myoviridae bacteriophage infecting Bacillus thuringiensis.</title>
        <authorList>
            <person name="Sauder A.B."/>
            <person name="McKenzie Q.R."/>
            <person name="Temple L.M."/>
            <person name="Alexis B.K."/>
            <person name="Al-Atrache Z."/>
            <person name="Lewis L.O."/>
            <person name="Loesser-Casey K.E."/>
            <person name="Mitchell K.J."/>
        </authorList>
    </citation>
    <scope>NUCLEOTIDE SEQUENCE [LARGE SCALE GENOMIC DNA]</scope>
</reference>
<protein>
    <submittedName>
        <fullName evidence="1">Uncharacterized protein</fullName>
    </submittedName>
</protein>
<sequence>MSRPLAYAPEQGYKYQILVKTPYDRAYEHCDYAENKAELKHLLENYRSAYGGGHSFKTITLPQKYWNK</sequence>
<keyword evidence="2" id="KW-1185">Reference proteome</keyword>
<dbReference type="KEGG" id="vg:20283264"/>
<reference evidence="1 2" key="2">
    <citation type="journal article" date="2016" name="Virology (Lond)">
        <title>Genomic characterization and comparison of seven Myoviridae bacteriophage infecting Bacillus thuringiensis.</title>
        <authorList>
            <person name="Sauder A.B."/>
            <person name="Quinn M.R."/>
            <person name="Brouillette A."/>
            <person name="Caruso S."/>
            <person name="Cresawn S."/>
            <person name="Erill I."/>
            <person name="Lewis L."/>
            <person name="Loesser-Casey K."/>
            <person name="Pate M."/>
            <person name="Scott C."/>
            <person name="Stockwell S."/>
            <person name="Temple L."/>
        </authorList>
    </citation>
    <scope>NUCLEOTIDE SEQUENCE [LARGE SCALE GENOMIC DNA]</scope>
</reference>
<dbReference type="GeneID" id="20283264"/>
<name>A0A075LZ08_9CAUD</name>
<evidence type="ECO:0000313" key="2">
    <source>
        <dbReference type="Proteomes" id="UP000028561"/>
    </source>
</evidence>
<evidence type="ECO:0000313" key="1">
    <source>
        <dbReference type="EMBL" id="AIF72153.1"/>
    </source>
</evidence>
<dbReference type="Proteomes" id="UP000028561">
    <property type="component" value="Segment"/>
</dbReference>
<proteinExistence type="predicted"/>
<dbReference type="EMBL" id="KJ489402">
    <property type="protein sequence ID" value="AIF72153.1"/>
    <property type="molecule type" value="Genomic_DNA"/>
</dbReference>